<dbReference type="KEGG" id="tet:TTHERM_00874740"/>
<dbReference type="InParanoid" id="Q22LI1"/>
<evidence type="ECO:0000256" key="1">
    <source>
        <dbReference type="SAM" id="Coils"/>
    </source>
</evidence>
<feature type="transmembrane region" description="Helical" evidence="2">
    <location>
        <begin position="29"/>
        <end position="54"/>
    </location>
</feature>
<reference evidence="4" key="1">
    <citation type="journal article" date="2006" name="PLoS Biol.">
        <title>Macronuclear genome sequence of the ciliate Tetrahymena thermophila, a model eukaryote.</title>
        <authorList>
            <person name="Eisen J.A."/>
            <person name="Coyne R.S."/>
            <person name="Wu M."/>
            <person name="Wu D."/>
            <person name="Thiagarajan M."/>
            <person name="Wortman J.R."/>
            <person name="Badger J.H."/>
            <person name="Ren Q."/>
            <person name="Amedeo P."/>
            <person name="Jones K.M."/>
            <person name="Tallon L.J."/>
            <person name="Delcher A.L."/>
            <person name="Salzberg S.L."/>
            <person name="Silva J.C."/>
            <person name="Haas B.J."/>
            <person name="Majoros W.H."/>
            <person name="Farzad M."/>
            <person name="Carlton J.M."/>
            <person name="Smith R.K. Jr."/>
            <person name="Garg J."/>
            <person name="Pearlman R.E."/>
            <person name="Karrer K.M."/>
            <person name="Sun L."/>
            <person name="Manning G."/>
            <person name="Elde N.C."/>
            <person name="Turkewitz A.P."/>
            <person name="Asai D.J."/>
            <person name="Wilkes D.E."/>
            <person name="Wang Y."/>
            <person name="Cai H."/>
            <person name="Collins K."/>
            <person name="Stewart B.A."/>
            <person name="Lee S.R."/>
            <person name="Wilamowska K."/>
            <person name="Weinberg Z."/>
            <person name="Ruzzo W.L."/>
            <person name="Wloga D."/>
            <person name="Gaertig J."/>
            <person name="Frankel J."/>
            <person name="Tsao C.-C."/>
            <person name="Gorovsky M.A."/>
            <person name="Keeling P.J."/>
            <person name="Waller R.F."/>
            <person name="Patron N.J."/>
            <person name="Cherry J.M."/>
            <person name="Stover N.A."/>
            <person name="Krieger C.J."/>
            <person name="del Toro C."/>
            <person name="Ryder H.F."/>
            <person name="Williamson S.C."/>
            <person name="Barbeau R.A."/>
            <person name="Hamilton E.P."/>
            <person name="Orias E."/>
        </authorList>
    </citation>
    <scope>NUCLEOTIDE SEQUENCE [LARGE SCALE GENOMIC DNA]</scope>
    <source>
        <strain evidence="4">SB210</strain>
    </source>
</reference>
<keyword evidence="1" id="KW-0175">Coiled coil</keyword>
<accession>Q22LI1</accession>
<gene>
    <name evidence="3" type="ORF">TTHERM_00874740</name>
</gene>
<keyword evidence="2" id="KW-1133">Transmembrane helix</keyword>
<keyword evidence="2" id="KW-0812">Transmembrane</keyword>
<sequence>MSNIIKVFDIFSMPFAFNLKEKEYKRKTLVGGIISLVIISISAIYFGYLCYLYFNNYINPTINETYQTIDYDFSMPISNNQMAFQIFMSNGQTLDQYQQTAGVTYAIPLVNYVFPDFNNNSQLKQTPLNIIKCSDVSLNGFYCFDFTPISNNQNQMNIGFDKNQIGNYRFEISIALCNTQQFISTYNCANTAQIQSDFLKITNKLTLKLTTQKYNTQTQLYQQFTKKEQISIQDTLTNILKINFLKTNSTIQQGFITQNNQYQNYISDYNKENLYFTQSAVQQQNKNNLNLVSIIQIQIGSYELKQNIQYPQFTYILAQFMSAFNVILVLGIIAQISAQSEIIQDFAEIQFKFNFKHNAWKYLISKNEGKIQDASLSQNLTKLHFQIQNLSFRQYLDKYLNLSFFKRTKLLLMNKLFDKGVTKNPQEKVFQKLIEQASQQFSIVDLQKELMQMKIILKLLLSPEQYAAIQLCGYLFKNENQDFNHDQSNQRLTNNEKQNQCNHLKQDIKQQQQQQDKIVKELLSQEDIKNELVKLKAIQQPQVQFENKEKQDQKSLSKQENGFISNQIIQEDILNERKEINQIESNKLSLKLQDKVYKNSIIYKQKQESQITDDYNINIDDNKIEQRSESRIDNHLEIIEQINNNMEQFQIFIEKFLDQRNTKSEIDKRILSCMAGIHNQIINKHQLF</sequence>
<dbReference type="GO" id="GO:0006508">
    <property type="term" value="P:proteolysis"/>
    <property type="evidence" value="ECO:0007669"/>
    <property type="project" value="UniProtKB-KW"/>
</dbReference>
<proteinExistence type="predicted"/>
<dbReference type="OrthoDB" id="290191at2759"/>
<organism evidence="3 4">
    <name type="scientific">Tetrahymena thermophila (strain SB210)</name>
    <dbReference type="NCBI Taxonomy" id="312017"/>
    <lineage>
        <taxon>Eukaryota</taxon>
        <taxon>Sar</taxon>
        <taxon>Alveolata</taxon>
        <taxon>Ciliophora</taxon>
        <taxon>Intramacronucleata</taxon>
        <taxon>Oligohymenophorea</taxon>
        <taxon>Hymenostomatida</taxon>
        <taxon>Tetrahymenina</taxon>
        <taxon>Tetrahymenidae</taxon>
        <taxon>Tetrahymena</taxon>
    </lineage>
</organism>
<name>Q22LI1_TETTS</name>
<evidence type="ECO:0000256" key="2">
    <source>
        <dbReference type="SAM" id="Phobius"/>
    </source>
</evidence>
<evidence type="ECO:0000313" key="4">
    <source>
        <dbReference type="Proteomes" id="UP000009168"/>
    </source>
</evidence>
<dbReference type="eggNOG" id="KOG1543">
    <property type="taxonomic scope" value="Eukaryota"/>
</dbReference>
<keyword evidence="2" id="KW-0472">Membrane</keyword>
<dbReference type="Proteomes" id="UP000009168">
    <property type="component" value="Unassembled WGS sequence"/>
</dbReference>
<dbReference type="AlphaFoldDB" id="Q22LI1"/>
<feature type="coiled-coil region" evidence="1">
    <location>
        <begin position="494"/>
        <end position="521"/>
    </location>
</feature>
<keyword evidence="4" id="KW-1185">Reference proteome</keyword>
<protein>
    <submittedName>
        <fullName evidence="3">Papain family cysteine protease</fullName>
    </submittedName>
</protein>
<dbReference type="EMBL" id="GG662863">
    <property type="protein sequence ID" value="EAR86159.2"/>
    <property type="molecule type" value="Genomic_DNA"/>
</dbReference>
<dbReference type="HOGENOM" id="CLU_302402_0_0_1"/>
<dbReference type="GO" id="GO:0008233">
    <property type="term" value="F:peptidase activity"/>
    <property type="evidence" value="ECO:0007669"/>
    <property type="project" value="UniProtKB-KW"/>
</dbReference>
<dbReference type="RefSeq" id="XP_976754.2">
    <property type="nucleotide sequence ID" value="XM_971661.2"/>
</dbReference>
<dbReference type="GeneID" id="7837951"/>
<keyword evidence="3" id="KW-0378">Hydrolase</keyword>
<keyword evidence="3" id="KW-0645">Protease</keyword>
<evidence type="ECO:0000313" key="3">
    <source>
        <dbReference type="EMBL" id="EAR86159.2"/>
    </source>
</evidence>
<feature type="coiled-coil region" evidence="1">
    <location>
        <begin position="566"/>
        <end position="593"/>
    </location>
</feature>